<organism evidence="1 2">
    <name type="scientific">Tothia fuscella</name>
    <dbReference type="NCBI Taxonomy" id="1048955"/>
    <lineage>
        <taxon>Eukaryota</taxon>
        <taxon>Fungi</taxon>
        <taxon>Dikarya</taxon>
        <taxon>Ascomycota</taxon>
        <taxon>Pezizomycotina</taxon>
        <taxon>Dothideomycetes</taxon>
        <taxon>Pleosporomycetidae</taxon>
        <taxon>Venturiales</taxon>
        <taxon>Cylindrosympodiaceae</taxon>
        <taxon>Tothia</taxon>
    </lineage>
</organism>
<sequence>MDQPPKTPLDNDKPHTIEISLQLLVEFILLHIRTAVLFLQHPIIPINLINLRNQLEEYVVNLQGRLLWLRVTVVNHYWFTLPSYVDVPVKYPAHRAFLIPGKRYEDLRSLLVWGQGFFTVLVGRLRGFDGFWSVVGRILNELEELAEEPD</sequence>
<dbReference type="EMBL" id="MU007099">
    <property type="protein sequence ID" value="KAF2421232.1"/>
    <property type="molecule type" value="Genomic_DNA"/>
</dbReference>
<protein>
    <submittedName>
        <fullName evidence="1">Uncharacterized protein</fullName>
    </submittedName>
</protein>
<dbReference type="Proteomes" id="UP000800235">
    <property type="component" value="Unassembled WGS sequence"/>
</dbReference>
<evidence type="ECO:0000313" key="1">
    <source>
        <dbReference type="EMBL" id="KAF2421232.1"/>
    </source>
</evidence>
<name>A0A9P4TU83_9PEZI</name>
<evidence type="ECO:0000313" key="2">
    <source>
        <dbReference type="Proteomes" id="UP000800235"/>
    </source>
</evidence>
<keyword evidence="2" id="KW-1185">Reference proteome</keyword>
<reference evidence="1" key="1">
    <citation type="journal article" date="2020" name="Stud. Mycol.">
        <title>101 Dothideomycetes genomes: a test case for predicting lifestyles and emergence of pathogens.</title>
        <authorList>
            <person name="Haridas S."/>
            <person name="Albert R."/>
            <person name="Binder M."/>
            <person name="Bloem J."/>
            <person name="Labutti K."/>
            <person name="Salamov A."/>
            <person name="Andreopoulos B."/>
            <person name="Baker S."/>
            <person name="Barry K."/>
            <person name="Bills G."/>
            <person name="Bluhm B."/>
            <person name="Cannon C."/>
            <person name="Castanera R."/>
            <person name="Culley D."/>
            <person name="Daum C."/>
            <person name="Ezra D."/>
            <person name="Gonzalez J."/>
            <person name="Henrissat B."/>
            <person name="Kuo A."/>
            <person name="Liang C."/>
            <person name="Lipzen A."/>
            <person name="Lutzoni F."/>
            <person name="Magnuson J."/>
            <person name="Mondo S."/>
            <person name="Nolan M."/>
            <person name="Ohm R."/>
            <person name="Pangilinan J."/>
            <person name="Park H.-J."/>
            <person name="Ramirez L."/>
            <person name="Alfaro M."/>
            <person name="Sun H."/>
            <person name="Tritt A."/>
            <person name="Yoshinaga Y."/>
            <person name="Zwiers L.-H."/>
            <person name="Turgeon B."/>
            <person name="Goodwin S."/>
            <person name="Spatafora J."/>
            <person name="Crous P."/>
            <person name="Grigoriev I."/>
        </authorList>
    </citation>
    <scope>NUCLEOTIDE SEQUENCE</scope>
    <source>
        <strain evidence="1">CBS 130266</strain>
    </source>
</reference>
<gene>
    <name evidence="1" type="ORF">EJ08DRAFT_738213</name>
</gene>
<accession>A0A9P4TU83</accession>
<comment type="caution">
    <text evidence="1">The sequence shown here is derived from an EMBL/GenBank/DDBJ whole genome shotgun (WGS) entry which is preliminary data.</text>
</comment>
<proteinExistence type="predicted"/>
<dbReference type="AlphaFoldDB" id="A0A9P4TU83"/>